<name>A0A0K1EJW6_CHOCO</name>
<reference evidence="3 4" key="1">
    <citation type="submission" date="2015-07" db="EMBL/GenBank/DDBJ databases">
        <title>Genome analysis of myxobacterium Chondromyces crocatus Cm c5 reveals a high potential for natural compound synthesis and the genetic basis for the loss of fruiting body formation.</title>
        <authorList>
            <person name="Zaburannyi N."/>
            <person name="Bunk B."/>
            <person name="Maier J."/>
            <person name="Overmann J."/>
            <person name="Mueller R."/>
        </authorList>
    </citation>
    <scope>NUCLEOTIDE SEQUENCE [LARGE SCALE GENOMIC DNA]</scope>
    <source>
        <strain evidence="3 4">Cm c5</strain>
    </source>
</reference>
<dbReference type="KEGG" id="ccro:CMC5_050500"/>
<sequence>MERGNLFASHGRWDEAAAEYEQALALNPNNQEARERLWMAKRSQASARVVRAQGLLQKGDARGAMAIAHEAAWLDPYNADARRIIAEASVRVLDQAEHLLGAGRAREALELTGEVLRSLPADARARSLDTAAREHIAAAAYARAEAFNQEGRLGNALLELAAAVQVMPNYRDVPAVMGELKRSLREQVTYTALVKPFTGDRSAADLAPGVGAARLRQALGPELPLAVVESEEQVDASAVGVRVTGGVSGYAFRHDQSTTPRSCMYVCGYSTVANPDHAAAETDLTNARMRLSPAETEVSQARSEVSRSERDVESAQRAVERAQREVESARADLERCRSRRPSGPPKPDREPRPDDPARCSSQESAVERELSRLRSEEERLAGPERRLTEARGRFSNAEGRLSVIQEDITVAASRLDRTPRTIQVARNCSHGYVVNVHAVHAMMTVTVSAAGLHDGAVILDQDARLYEQRNQDETFPAQPGRCDEVANGDPLDLPAEIELKHALLTKAVGGVRDQILFTYDRYRQQLLASADREHAAGARDEAVERYARYLLLGRVSVEERARLVALLASEKGITPAAVSDAL</sequence>
<dbReference type="Gene3D" id="1.20.120.330">
    <property type="entry name" value="Nucleotidyltransferases domain 2"/>
    <property type="match status" value="1"/>
</dbReference>
<evidence type="ECO:0008006" key="5">
    <source>
        <dbReference type="Google" id="ProtNLM"/>
    </source>
</evidence>
<organism evidence="3 4">
    <name type="scientific">Chondromyces crocatus</name>
    <dbReference type="NCBI Taxonomy" id="52"/>
    <lineage>
        <taxon>Bacteria</taxon>
        <taxon>Pseudomonadati</taxon>
        <taxon>Myxococcota</taxon>
        <taxon>Polyangia</taxon>
        <taxon>Polyangiales</taxon>
        <taxon>Polyangiaceae</taxon>
        <taxon>Chondromyces</taxon>
    </lineage>
</organism>
<evidence type="ECO:0000313" key="3">
    <source>
        <dbReference type="EMBL" id="AKT40893.1"/>
    </source>
</evidence>
<dbReference type="SUPFAM" id="SSF57997">
    <property type="entry name" value="Tropomyosin"/>
    <property type="match status" value="1"/>
</dbReference>
<protein>
    <recommendedName>
        <fullName evidence="5">Tetratricopeptide repeat protein</fullName>
    </recommendedName>
</protein>
<dbReference type="SUPFAM" id="SSF48452">
    <property type="entry name" value="TPR-like"/>
    <property type="match status" value="1"/>
</dbReference>
<gene>
    <name evidence="3" type="ORF">CMC5_050500</name>
</gene>
<dbReference type="PROSITE" id="PS50005">
    <property type="entry name" value="TPR"/>
    <property type="match status" value="1"/>
</dbReference>
<feature type="repeat" description="TPR" evidence="1">
    <location>
        <begin position="1"/>
        <end position="30"/>
    </location>
</feature>
<dbReference type="Gene3D" id="1.25.40.10">
    <property type="entry name" value="Tetratricopeptide repeat domain"/>
    <property type="match status" value="1"/>
</dbReference>
<dbReference type="STRING" id="52.CMC5_050500"/>
<dbReference type="PROSITE" id="PS50293">
    <property type="entry name" value="TPR_REGION"/>
    <property type="match status" value="1"/>
</dbReference>
<dbReference type="InterPro" id="IPR019734">
    <property type="entry name" value="TPR_rpt"/>
</dbReference>
<dbReference type="PATRIC" id="fig|52.7.peg.5587"/>
<dbReference type="InterPro" id="IPR011990">
    <property type="entry name" value="TPR-like_helical_dom_sf"/>
</dbReference>
<accession>A0A0K1EJW6</accession>
<proteinExistence type="predicted"/>
<evidence type="ECO:0000313" key="4">
    <source>
        <dbReference type="Proteomes" id="UP000067626"/>
    </source>
</evidence>
<dbReference type="Pfam" id="PF13414">
    <property type="entry name" value="TPR_11"/>
    <property type="match status" value="1"/>
</dbReference>
<feature type="compositionally biased region" description="Basic and acidic residues" evidence="2">
    <location>
        <begin position="304"/>
        <end position="336"/>
    </location>
</feature>
<dbReference type="EMBL" id="CP012159">
    <property type="protein sequence ID" value="AKT40893.1"/>
    <property type="molecule type" value="Genomic_DNA"/>
</dbReference>
<dbReference type="AlphaFoldDB" id="A0A0K1EJW6"/>
<dbReference type="Proteomes" id="UP000067626">
    <property type="component" value="Chromosome"/>
</dbReference>
<keyword evidence="1" id="KW-0802">TPR repeat</keyword>
<keyword evidence="4" id="KW-1185">Reference proteome</keyword>
<evidence type="ECO:0000256" key="1">
    <source>
        <dbReference type="PROSITE-ProRule" id="PRU00339"/>
    </source>
</evidence>
<feature type="compositionally biased region" description="Basic and acidic residues" evidence="2">
    <location>
        <begin position="346"/>
        <end position="357"/>
    </location>
</feature>
<feature type="region of interest" description="Disordered" evidence="2">
    <location>
        <begin position="293"/>
        <end position="384"/>
    </location>
</feature>
<feature type="compositionally biased region" description="Basic and acidic residues" evidence="2">
    <location>
        <begin position="365"/>
        <end position="384"/>
    </location>
</feature>
<evidence type="ECO:0000256" key="2">
    <source>
        <dbReference type="SAM" id="MobiDB-lite"/>
    </source>
</evidence>